<sequence length="342" mass="39180">MRQSFREKRREETTPRPSDSRTSSVQNIQCLGFPNPGQICYINSCLQSLLTLEDFVRAISYQEHLWNLIPEAALMRSFMDIKRSHLSDDAHLKISLLAAFKNTIWSPEFQDLQQKDAHELLTSVLEQMRWLSPMLQAIADSMGKSYSCPVEDHMVLKMVSTRTCKGCGLGSTREELFTTLSLDIPGGRSVGQMLQDYLTEKEVEYNCECGTTTSGQLLSFLTLPRVLVLHLKRFRFTPPVELRKIHDPVIILRELVVSSNQDIGCYNLVSTINHIGLTGEDGHYICDGVDRDVGEEDPTDRWFSYNDTEVTETSGDSVCDERKYTSYILFYRRQSDRHCDMH</sequence>
<organism evidence="3 4">
    <name type="scientific">Zoarces viviparus</name>
    <name type="common">Viviparous eelpout</name>
    <name type="synonym">Blennius viviparus</name>
    <dbReference type="NCBI Taxonomy" id="48416"/>
    <lineage>
        <taxon>Eukaryota</taxon>
        <taxon>Metazoa</taxon>
        <taxon>Chordata</taxon>
        <taxon>Craniata</taxon>
        <taxon>Vertebrata</taxon>
        <taxon>Euteleostomi</taxon>
        <taxon>Actinopterygii</taxon>
        <taxon>Neopterygii</taxon>
        <taxon>Teleostei</taxon>
        <taxon>Neoteleostei</taxon>
        <taxon>Acanthomorphata</taxon>
        <taxon>Eupercaria</taxon>
        <taxon>Perciformes</taxon>
        <taxon>Cottioidei</taxon>
        <taxon>Zoarcales</taxon>
        <taxon>Zoarcidae</taxon>
        <taxon>Zoarcinae</taxon>
        <taxon>Zoarces</taxon>
    </lineage>
</organism>
<keyword evidence="4" id="KW-1185">Reference proteome</keyword>
<feature type="region of interest" description="Disordered" evidence="1">
    <location>
        <begin position="1"/>
        <end position="23"/>
    </location>
</feature>
<evidence type="ECO:0000259" key="2">
    <source>
        <dbReference type="PROSITE" id="PS50235"/>
    </source>
</evidence>
<dbReference type="InterPro" id="IPR028889">
    <property type="entry name" value="USP"/>
</dbReference>
<dbReference type="EMBL" id="JBCEZU010000002">
    <property type="protein sequence ID" value="KAK9541597.1"/>
    <property type="molecule type" value="Genomic_DNA"/>
</dbReference>
<dbReference type="Proteomes" id="UP001488805">
    <property type="component" value="Unassembled WGS sequence"/>
</dbReference>
<feature type="domain" description="USP" evidence="2">
    <location>
        <begin position="31"/>
        <end position="334"/>
    </location>
</feature>
<feature type="compositionally biased region" description="Basic and acidic residues" evidence="1">
    <location>
        <begin position="1"/>
        <end position="14"/>
    </location>
</feature>
<dbReference type="PROSITE" id="PS00972">
    <property type="entry name" value="USP_1"/>
    <property type="match status" value="1"/>
</dbReference>
<dbReference type="InterPro" id="IPR050164">
    <property type="entry name" value="Peptidase_C19"/>
</dbReference>
<dbReference type="PANTHER" id="PTHR24006:SF915">
    <property type="entry name" value="UBIQUITIN CARBOXYL-TERMINAL HYDROLASE-RELATED"/>
    <property type="match status" value="1"/>
</dbReference>
<dbReference type="PANTHER" id="PTHR24006">
    <property type="entry name" value="UBIQUITIN CARBOXYL-TERMINAL HYDROLASE"/>
    <property type="match status" value="1"/>
</dbReference>
<evidence type="ECO:0000313" key="4">
    <source>
        <dbReference type="Proteomes" id="UP001488805"/>
    </source>
</evidence>
<dbReference type="GO" id="GO:0005634">
    <property type="term" value="C:nucleus"/>
    <property type="evidence" value="ECO:0007669"/>
    <property type="project" value="TreeGrafter"/>
</dbReference>
<dbReference type="Gene3D" id="3.90.70.10">
    <property type="entry name" value="Cysteine proteinases"/>
    <property type="match status" value="1"/>
</dbReference>
<protein>
    <recommendedName>
        <fullName evidence="2">USP domain-containing protein</fullName>
    </recommendedName>
</protein>
<accession>A0AAW1G365</accession>
<dbReference type="GO" id="GO:0016579">
    <property type="term" value="P:protein deubiquitination"/>
    <property type="evidence" value="ECO:0007669"/>
    <property type="project" value="InterPro"/>
</dbReference>
<evidence type="ECO:0000256" key="1">
    <source>
        <dbReference type="SAM" id="MobiDB-lite"/>
    </source>
</evidence>
<comment type="caution">
    <text evidence="3">The sequence shown here is derived from an EMBL/GenBank/DDBJ whole genome shotgun (WGS) entry which is preliminary data.</text>
</comment>
<dbReference type="CDD" id="cd02257">
    <property type="entry name" value="Peptidase_C19"/>
    <property type="match status" value="1"/>
</dbReference>
<dbReference type="SUPFAM" id="SSF54001">
    <property type="entry name" value="Cysteine proteinases"/>
    <property type="match status" value="1"/>
</dbReference>
<dbReference type="InterPro" id="IPR001394">
    <property type="entry name" value="Peptidase_C19_UCH"/>
</dbReference>
<gene>
    <name evidence="3" type="ORF">VZT92_001629</name>
</gene>
<proteinExistence type="predicted"/>
<dbReference type="GO" id="GO:0005829">
    <property type="term" value="C:cytosol"/>
    <property type="evidence" value="ECO:0007669"/>
    <property type="project" value="TreeGrafter"/>
</dbReference>
<dbReference type="InterPro" id="IPR038765">
    <property type="entry name" value="Papain-like_cys_pep_sf"/>
</dbReference>
<reference evidence="3 4" key="1">
    <citation type="journal article" date="2024" name="Genome Biol. Evol.">
        <title>Chromosome-level genome assembly of the viviparous eelpout Zoarces viviparus.</title>
        <authorList>
            <person name="Fuhrmann N."/>
            <person name="Brasseur M.V."/>
            <person name="Bakowski C.E."/>
            <person name="Podsiadlowski L."/>
            <person name="Prost S."/>
            <person name="Krehenwinkel H."/>
            <person name="Mayer C."/>
        </authorList>
    </citation>
    <scope>NUCLEOTIDE SEQUENCE [LARGE SCALE GENOMIC DNA]</scope>
    <source>
        <strain evidence="3">NO-MEL_2022_Ind0_liver</strain>
    </source>
</reference>
<dbReference type="Pfam" id="PF00443">
    <property type="entry name" value="UCH"/>
    <property type="match status" value="1"/>
</dbReference>
<dbReference type="AlphaFoldDB" id="A0AAW1G365"/>
<dbReference type="GO" id="GO:0004843">
    <property type="term" value="F:cysteine-type deubiquitinase activity"/>
    <property type="evidence" value="ECO:0007669"/>
    <property type="project" value="InterPro"/>
</dbReference>
<dbReference type="GO" id="GO:0000082">
    <property type="term" value="P:G1/S transition of mitotic cell cycle"/>
    <property type="evidence" value="ECO:0007669"/>
    <property type="project" value="TreeGrafter"/>
</dbReference>
<dbReference type="PROSITE" id="PS50235">
    <property type="entry name" value="USP_3"/>
    <property type="match status" value="1"/>
</dbReference>
<name>A0AAW1G365_ZOAVI</name>
<dbReference type="PROSITE" id="PS00973">
    <property type="entry name" value="USP_2"/>
    <property type="match status" value="1"/>
</dbReference>
<evidence type="ECO:0000313" key="3">
    <source>
        <dbReference type="EMBL" id="KAK9541597.1"/>
    </source>
</evidence>
<dbReference type="InterPro" id="IPR018200">
    <property type="entry name" value="USP_CS"/>
</dbReference>